<keyword evidence="2" id="KW-1185">Reference proteome</keyword>
<accession>A0A392NDF5</accession>
<feature type="non-terminal residue" evidence="1">
    <location>
        <position position="96"/>
    </location>
</feature>
<gene>
    <name evidence="1" type="ORF">A2U01_0018222</name>
</gene>
<organism evidence="1 2">
    <name type="scientific">Trifolium medium</name>
    <dbReference type="NCBI Taxonomy" id="97028"/>
    <lineage>
        <taxon>Eukaryota</taxon>
        <taxon>Viridiplantae</taxon>
        <taxon>Streptophyta</taxon>
        <taxon>Embryophyta</taxon>
        <taxon>Tracheophyta</taxon>
        <taxon>Spermatophyta</taxon>
        <taxon>Magnoliopsida</taxon>
        <taxon>eudicotyledons</taxon>
        <taxon>Gunneridae</taxon>
        <taxon>Pentapetalae</taxon>
        <taxon>rosids</taxon>
        <taxon>fabids</taxon>
        <taxon>Fabales</taxon>
        <taxon>Fabaceae</taxon>
        <taxon>Papilionoideae</taxon>
        <taxon>50 kb inversion clade</taxon>
        <taxon>NPAAA clade</taxon>
        <taxon>Hologalegina</taxon>
        <taxon>IRL clade</taxon>
        <taxon>Trifolieae</taxon>
        <taxon>Trifolium</taxon>
    </lineage>
</organism>
<proteinExistence type="predicted"/>
<protein>
    <submittedName>
        <fullName evidence="1">G2/mitotic-specific cyclin-1-like</fullName>
    </submittedName>
</protein>
<dbReference type="AlphaFoldDB" id="A0A392NDF5"/>
<reference evidence="1 2" key="1">
    <citation type="journal article" date="2018" name="Front. Plant Sci.">
        <title>Red Clover (Trifolium pratense) and Zigzag Clover (T. medium) - A Picture of Genomic Similarities and Differences.</title>
        <authorList>
            <person name="Dluhosova J."/>
            <person name="Istvanek J."/>
            <person name="Nedelnik J."/>
            <person name="Repkova J."/>
        </authorList>
    </citation>
    <scope>NUCLEOTIDE SEQUENCE [LARGE SCALE GENOMIC DNA]</scope>
    <source>
        <strain evidence="2">cv. 10/8</strain>
        <tissue evidence="1">Leaf</tissue>
    </source>
</reference>
<name>A0A392NDF5_9FABA</name>
<comment type="caution">
    <text evidence="1">The sequence shown here is derived from an EMBL/GenBank/DDBJ whole genome shotgun (WGS) entry which is preliminary data.</text>
</comment>
<sequence>MLARKNLKLRSNLGNSNGFADSIFVDDEHKPAEDQPVPMALEQIEQMLSESDQMEEVEMEDIMEEPILDIDASDENNPLAVTEYIEDLFSYYRKVE</sequence>
<evidence type="ECO:0000313" key="1">
    <source>
        <dbReference type="EMBL" id="MCH97229.1"/>
    </source>
</evidence>
<dbReference type="Proteomes" id="UP000265520">
    <property type="component" value="Unassembled WGS sequence"/>
</dbReference>
<evidence type="ECO:0000313" key="2">
    <source>
        <dbReference type="Proteomes" id="UP000265520"/>
    </source>
</evidence>
<dbReference type="EMBL" id="LXQA010034405">
    <property type="protein sequence ID" value="MCH97229.1"/>
    <property type="molecule type" value="Genomic_DNA"/>
</dbReference>